<name>A0A9P7S2D6_9AGAR</name>
<dbReference type="Proteomes" id="UP001049176">
    <property type="component" value="Chromosome 4"/>
</dbReference>
<evidence type="ECO:0000313" key="2">
    <source>
        <dbReference type="EMBL" id="KAG7094196.1"/>
    </source>
</evidence>
<feature type="region of interest" description="Disordered" evidence="1">
    <location>
        <begin position="21"/>
        <end position="54"/>
    </location>
</feature>
<proteinExistence type="predicted"/>
<evidence type="ECO:0000256" key="1">
    <source>
        <dbReference type="SAM" id="MobiDB-lite"/>
    </source>
</evidence>
<dbReference type="RefSeq" id="XP_043010666.1">
    <property type="nucleotide sequence ID" value="XM_043152580.1"/>
</dbReference>
<dbReference type="KEGG" id="more:E1B28_007803"/>
<gene>
    <name evidence="2" type="ORF">E1B28_007803</name>
</gene>
<keyword evidence="3" id="KW-1185">Reference proteome</keyword>
<organism evidence="2 3">
    <name type="scientific">Marasmius oreades</name>
    <name type="common">fairy-ring Marasmius</name>
    <dbReference type="NCBI Taxonomy" id="181124"/>
    <lineage>
        <taxon>Eukaryota</taxon>
        <taxon>Fungi</taxon>
        <taxon>Dikarya</taxon>
        <taxon>Basidiomycota</taxon>
        <taxon>Agaricomycotina</taxon>
        <taxon>Agaricomycetes</taxon>
        <taxon>Agaricomycetidae</taxon>
        <taxon>Agaricales</taxon>
        <taxon>Marasmiineae</taxon>
        <taxon>Marasmiaceae</taxon>
        <taxon>Marasmius</taxon>
    </lineage>
</organism>
<reference evidence="2" key="1">
    <citation type="journal article" date="2021" name="Genome Biol. Evol.">
        <title>The assembled and annotated genome of the fairy-ring fungus Marasmius oreades.</title>
        <authorList>
            <person name="Hiltunen M."/>
            <person name="Ament-Velasquez S.L."/>
            <person name="Johannesson H."/>
        </authorList>
    </citation>
    <scope>NUCLEOTIDE SEQUENCE</scope>
    <source>
        <strain evidence="2">03SP1</strain>
    </source>
</reference>
<evidence type="ECO:0000313" key="3">
    <source>
        <dbReference type="Proteomes" id="UP001049176"/>
    </source>
</evidence>
<dbReference type="EMBL" id="CM032184">
    <property type="protein sequence ID" value="KAG7094196.1"/>
    <property type="molecule type" value="Genomic_DNA"/>
</dbReference>
<accession>A0A9P7S2D6</accession>
<comment type="caution">
    <text evidence="2">The sequence shown here is derived from an EMBL/GenBank/DDBJ whole genome shotgun (WGS) entry which is preliminary data.</text>
</comment>
<dbReference type="GeneID" id="66076879"/>
<feature type="compositionally biased region" description="Pro residues" evidence="1">
    <location>
        <begin position="27"/>
        <end position="40"/>
    </location>
</feature>
<sequence length="73" mass="7959">MASVAQQQKTELHQAQYAAYNGMAVYTPPPPSTASPPPHGQQPTAPQGEQQNTAEAYAAYWAQYSYDVNSPQF</sequence>
<feature type="compositionally biased region" description="Polar residues" evidence="1">
    <location>
        <begin position="41"/>
        <end position="54"/>
    </location>
</feature>
<dbReference type="AlphaFoldDB" id="A0A9P7S2D6"/>
<protein>
    <submittedName>
        <fullName evidence="2">Uncharacterized protein</fullName>
    </submittedName>
</protein>